<comment type="catalytic activity">
    <reaction evidence="6 7">
        <text>D-erythro-1-(imidazol-4-yl)glycerol 3-phosphate = 3-(imidazol-4-yl)-2-oxopropyl phosphate + H2O</text>
        <dbReference type="Rhea" id="RHEA:11040"/>
        <dbReference type="ChEBI" id="CHEBI:15377"/>
        <dbReference type="ChEBI" id="CHEBI:57766"/>
        <dbReference type="ChEBI" id="CHEBI:58278"/>
        <dbReference type="EC" id="4.2.1.19"/>
    </reaction>
</comment>
<keyword evidence="6" id="KW-0963">Cytoplasm</keyword>
<dbReference type="FunFam" id="3.30.230.40:FF:000003">
    <property type="entry name" value="Imidazoleglycerol-phosphate dehydratase HisB"/>
    <property type="match status" value="1"/>
</dbReference>
<dbReference type="SUPFAM" id="SSF54211">
    <property type="entry name" value="Ribosomal protein S5 domain 2-like"/>
    <property type="match status" value="2"/>
</dbReference>
<dbReference type="GO" id="GO:0004424">
    <property type="term" value="F:imidazoleglycerol-phosphate dehydratase activity"/>
    <property type="evidence" value="ECO:0007669"/>
    <property type="project" value="UniProtKB-UniRule"/>
</dbReference>
<proteinExistence type="inferred from homology"/>
<dbReference type="NCBIfam" id="NF002114">
    <property type="entry name" value="PRK00951.2-4"/>
    <property type="match status" value="1"/>
</dbReference>
<dbReference type="GO" id="GO:0005737">
    <property type="term" value="C:cytoplasm"/>
    <property type="evidence" value="ECO:0007669"/>
    <property type="project" value="UniProtKB-SubCell"/>
</dbReference>
<accession>A0A6J4UFD5</accession>
<evidence type="ECO:0000256" key="6">
    <source>
        <dbReference type="HAMAP-Rule" id="MF_00076"/>
    </source>
</evidence>
<evidence type="ECO:0000256" key="3">
    <source>
        <dbReference type="ARBA" id="ARBA00022605"/>
    </source>
</evidence>
<gene>
    <name evidence="6" type="primary">hisB</name>
    <name evidence="9" type="ORF">AVDCRST_MAG18-150</name>
</gene>
<evidence type="ECO:0000256" key="7">
    <source>
        <dbReference type="RuleBase" id="RU000599"/>
    </source>
</evidence>
<dbReference type="HAMAP" id="MF_00076">
    <property type="entry name" value="HisB"/>
    <property type="match status" value="1"/>
</dbReference>
<dbReference type="UniPathway" id="UPA00031">
    <property type="reaction ID" value="UER00011"/>
</dbReference>
<dbReference type="EMBL" id="CADCWN010000015">
    <property type="protein sequence ID" value="CAA9549190.1"/>
    <property type="molecule type" value="Genomic_DNA"/>
</dbReference>
<dbReference type="CDD" id="cd07914">
    <property type="entry name" value="IGPD"/>
    <property type="match status" value="1"/>
</dbReference>
<dbReference type="InterPro" id="IPR038494">
    <property type="entry name" value="IGPD_sf"/>
</dbReference>
<evidence type="ECO:0000313" key="9">
    <source>
        <dbReference type="EMBL" id="CAA9549190.1"/>
    </source>
</evidence>
<dbReference type="EC" id="4.2.1.19" evidence="6 7"/>
<keyword evidence="4 6" id="KW-0368">Histidine biosynthesis</keyword>
<comment type="pathway">
    <text evidence="1 6 7">Amino-acid biosynthesis; L-histidine biosynthesis; L-histidine from 5-phospho-alpha-D-ribose 1-diphosphate: step 6/9.</text>
</comment>
<name>A0A6J4UFD5_9BACT</name>
<evidence type="ECO:0000256" key="8">
    <source>
        <dbReference type="SAM" id="MobiDB-lite"/>
    </source>
</evidence>
<organism evidence="9">
    <name type="scientific">uncultured Thermomicrobiales bacterium</name>
    <dbReference type="NCBI Taxonomy" id="1645740"/>
    <lineage>
        <taxon>Bacteria</taxon>
        <taxon>Pseudomonadati</taxon>
        <taxon>Thermomicrobiota</taxon>
        <taxon>Thermomicrobia</taxon>
        <taxon>Thermomicrobiales</taxon>
        <taxon>environmental samples</taxon>
    </lineage>
</organism>
<dbReference type="InterPro" id="IPR020568">
    <property type="entry name" value="Ribosomal_Su5_D2-typ_SF"/>
</dbReference>
<evidence type="ECO:0000256" key="4">
    <source>
        <dbReference type="ARBA" id="ARBA00023102"/>
    </source>
</evidence>
<comment type="subcellular location">
    <subcellularLocation>
        <location evidence="6 7">Cytoplasm</location>
    </subcellularLocation>
</comment>
<dbReference type="PANTHER" id="PTHR23133:SF2">
    <property type="entry name" value="IMIDAZOLEGLYCEROL-PHOSPHATE DEHYDRATASE"/>
    <property type="match status" value="1"/>
</dbReference>
<dbReference type="PANTHER" id="PTHR23133">
    <property type="entry name" value="IMIDAZOLEGLYCEROL-PHOSPHATE DEHYDRATASE HIS7"/>
    <property type="match status" value="1"/>
</dbReference>
<dbReference type="GO" id="GO:0000105">
    <property type="term" value="P:L-histidine biosynthetic process"/>
    <property type="evidence" value="ECO:0007669"/>
    <property type="project" value="UniProtKB-UniRule"/>
</dbReference>
<dbReference type="NCBIfam" id="NF002116">
    <property type="entry name" value="PRK00951.2-6"/>
    <property type="match status" value="1"/>
</dbReference>
<dbReference type="NCBIfam" id="NF002111">
    <property type="entry name" value="PRK00951.2-1"/>
    <property type="match status" value="1"/>
</dbReference>
<keyword evidence="5 6" id="KW-0456">Lyase</keyword>
<dbReference type="InterPro" id="IPR020565">
    <property type="entry name" value="ImidazoleglycerP_deHydtase_CS"/>
</dbReference>
<keyword evidence="3 6" id="KW-0028">Amino-acid biosynthesis</keyword>
<dbReference type="FunFam" id="3.30.230.40:FF:000001">
    <property type="entry name" value="Imidazoleglycerol-phosphate dehydratase HisB"/>
    <property type="match status" value="1"/>
</dbReference>
<dbReference type="Gene3D" id="3.30.230.40">
    <property type="entry name" value="Imidazole glycerol phosphate dehydratase, domain 1"/>
    <property type="match status" value="2"/>
</dbReference>
<comment type="similarity">
    <text evidence="6 7">Belongs to the imidazoleglycerol-phosphate dehydratase family.</text>
</comment>
<sequence length="209" mass="22596">MTGSEPRQGTVSRQTGETQVELTLIVDGRGQAEATTGVGALDHFLTLFARHGLFDLRVQARGDLEIDEHHTVEDVGICLGQALGQALGERRGIRRTAHAMVPMDEALVTVAVDIGGRSYCVLNGAFTGPMVGGLSTELLWHFFDSISREARMNIHILLHYGRNTHHEVEAIFKAFARALDAATTLDPRLGDTLPTTKGRIEGASGEQGQ</sequence>
<reference evidence="9" key="1">
    <citation type="submission" date="2020-02" db="EMBL/GenBank/DDBJ databases">
        <authorList>
            <person name="Meier V. D."/>
        </authorList>
    </citation>
    <scope>NUCLEOTIDE SEQUENCE</scope>
    <source>
        <strain evidence="9">AVDCRST_MAG18</strain>
    </source>
</reference>
<evidence type="ECO:0000256" key="1">
    <source>
        <dbReference type="ARBA" id="ARBA00005047"/>
    </source>
</evidence>
<evidence type="ECO:0000256" key="2">
    <source>
        <dbReference type="ARBA" id="ARBA00016664"/>
    </source>
</evidence>
<dbReference type="AlphaFoldDB" id="A0A6J4UFD5"/>
<dbReference type="PROSITE" id="PS00955">
    <property type="entry name" value="IGP_DEHYDRATASE_2"/>
    <property type="match status" value="1"/>
</dbReference>
<dbReference type="InterPro" id="IPR000807">
    <property type="entry name" value="ImidazoleglycerolP_deHydtase"/>
</dbReference>
<feature type="region of interest" description="Disordered" evidence="8">
    <location>
        <begin position="190"/>
        <end position="209"/>
    </location>
</feature>
<dbReference type="PROSITE" id="PS00954">
    <property type="entry name" value="IGP_DEHYDRATASE_1"/>
    <property type="match status" value="1"/>
</dbReference>
<dbReference type="Pfam" id="PF00475">
    <property type="entry name" value="IGPD"/>
    <property type="match status" value="1"/>
</dbReference>
<evidence type="ECO:0000256" key="5">
    <source>
        <dbReference type="ARBA" id="ARBA00023239"/>
    </source>
</evidence>
<protein>
    <recommendedName>
        <fullName evidence="2 6">Imidazoleglycerol-phosphate dehydratase</fullName>
        <shortName evidence="6">IGPD</shortName>
        <ecNumber evidence="6 7">4.2.1.19</ecNumber>
    </recommendedName>
</protein>